<sequence>MISSGFKNSLVLPILFPSSDTRSTGERISTSATASTVSSGTVSGFTEASSPRWDFIREKAHIKAKLTKPSSLCSTVSRRNLSRGRLLSLK</sequence>
<organism evidence="2">
    <name type="scientific">Arundo donax</name>
    <name type="common">Giant reed</name>
    <name type="synonym">Donax arundinaceus</name>
    <dbReference type="NCBI Taxonomy" id="35708"/>
    <lineage>
        <taxon>Eukaryota</taxon>
        <taxon>Viridiplantae</taxon>
        <taxon>Streptophyta</taxon>
        <taxon>Embryophyta</taxon>
        <taxon>Tracheophyta</taxon>
        <taxon>Spermatophyta</taxon>
        <taxon>Magnoliopsida</taxon>
        <taxon>Liliopsida</taxon>
        <taxon>Poales</taxon>
        <taxon>Poaceae</taxon>
        <taxon>PACMAD clade</taxon>
        <taxon>Arundinoideae</taxon>
        <taxon>Arundineae</taxon>
        <taxon>Arundo</taxon>
    </lineage>
</organism>
<proteinExistence type="predicted"/>
<dbReference type="EMBL" id="GBRH01267804">
    <property type="protein sequence ID" value="JAD30091.1"/>
    <property type="molecule type" value="Transcribed_RNA"/>
</dbReference>
<evidence type="ECO:0000256" key="1">
    <source>
        <dbReference type="SAM" id="MobiDB-lite"/>
    </source>
</evidence>
<feature type="compositionally biased region" description="Low complexity" evidence="1">
    <location>
        <begin position="29"/>
        <end position="44"/>
    </location>
</feature>
<evidence type="ECO:0000313" key="2">
    <source>
        <dbReference type="EMBL" id="JAD30091.1"/>
    </source>
</evidence>
<feature type="compositionally biased region" description="Polar residues" evidence="1">
    <location>
        <begin position="18"/>
        <end position="28"/>
    </location>
</feature>
<name>A0A0A8YU43_ARUDO</name>
<reference evidence="2" key="2">
    <citation type="journal article" date="2015" name="Data Brief">
        <title>Shoot transcriptome of the giant reed, Arundo donax.</title>
        <authorList>
            <person name="Barrero R.A."/>
            <person name="Guerrero F.D."/>
            <person name="Moolhuijzen P."/>
            <person name="Goolsby J.A."/>
            <person name="Tidwell J."/>
            <person name="Bellgard S.E."/>
            <person name="Bellgard M.I."/>
        </authorList>
    </citation>
    <scope>NUCLEOTIDE SEQUENCE</scope>
    <source>
        <tissue evidence="2">Shoot tissue taken approximately 20 cm above the soil surface</tissue>
    </source>
</reference>
<reference evidence="2" key="1">
    <citation type="submission" date="2014-09" db="EMBL/GenBank/DDBJ databases">
        <authorList>
            <person name="Magalhaes I.L.F."/>
            <person name="Oliveira U."/>
            <person name="Santos F.R."/>
            <person name="Vidigal T.H.D.A."/>
            <person name="Brescovit A.D."/>
            <person name="Santos A.J."/>
        </authorList>
    </citation>
    <scope>NUCLEOTIDE SEQUENCE</scope>
    <source>
        <tissue evidence="2">Shoot tissue taken approximately 20 cm above the soil surface</tissue>
    </source>
</reference>
<accession>A0A0A8YU43</accession>
<protein>
    <submittedName>
        <fullName evidence="2">Uncharacterized protein</fullName>
    </submittedName>
</protein>
<dbReference type="AlphaFoldDB" id="A0A0A8YU43"/>
<feature type="region of interest" description="Disordered" evidence="1">
    <location>
        <begin position="17"/>
        <end position="47"/>
    </location>
</feature>